<evidence type="ECO:0000256" key="2">
    <source>
        <dbReference type="ARBA" id="ARBA00022679"/>
    </source>
</evidence>
<comment type="caution">
    <text evidence="4">The sequence shown here is derived from an EMBL/GenBank/DDBJ whole genome shotgun (WGS) entry which is preliminary data.</text>
</comment>
<keyword evidence="2 4" id="KW-0808">Transferase</keyword>
<organism evidence="4 5">
    <name type="scientific">Candidatus Methylophosphatis roskildensis</name>
    <dbReference type="NCBI Taxonomy" id="2899263"/>
    <lineage>
        <taxon>Bacteria</taxon>
        <taxon>Pseudomonadati</taxon>
        <taxon>Pseudomonadota</taxon>
        <taxon>Betaproteobacteria</taxon>
        <taxon>Nitrosomonadales</taxon>
        <taxon>Sterolibacteriaceae</taxon>
        <taxon>Candidatus Methylophosphatis</taxon>
    </lineage>
</organism>
<dbReference type="SUPFAM" id="SSF53335">
    <property type="entry name" value="S-adenosyl-L-methionine-dependent methyltransferases"/>
    <property type="match status" value="1"/>
</dbReference>
<dbReference type="AlphaFoldDB" id="A0A9D7EDB8"/>
<evidence type="ECO:0000313" key="5">
    <source>
        <dbReference type="Proteomes" id="UP000807785"/>
    </source>
</evidence>
<reference evidence="4" key="1">
    <citation type="submission" date="2020-10" db="EMBL/GenBank/DDBJ databases">
        <title>Connecting structure to function with the recovery of over 1000 high-quality activated sludge metagenome-assembled genomes encoding full-length rRNA genes using long-read sequencing.</title>
        <authorList>
            <person name="Singleton C.M."/>
            <person name="Petriglieri F."/>
            <person name="Kristensen J.M."/>
            <person name="Kirkegaard R.H."/>
            <person name="Michaelsen T.Y."/>
            <person name="Andersen M.H."/>
            <person name="Karst S.M."/>
            <person name="Dueholm M.S."/>
            <person name="Nielsen P.H."/>
            <person name="Albertsen M."/>
        </authorList>
    </citation>
    <scope>NUCLEOTIDE SEQUENCE</scope>
    <source>
        <strain evidence="4">Bjer_18-Q3-R1-45_BAT3C.347</strain>
    </source>
</reference>
<dbReference type="Pfam" id="PF10017">
    <property type="entry name" value="Methyltransf_33"/>
    <property type="match status" value="1"/>
</dbReference>
<dbReference type="InterPro" id="IPR051128">
    <property type="entry name" value="EgtD_Methyltrsf_superfamily"/>
</dbReference>
<dbReference type="Gene3D" id="3.40.50.150">
    <property type="entry name" value="Vaccinia Virus protein VP39"/>
    <property type="match status" value="1"/>
</dbReference>
<evidence type="ECO:0000259" key="3">
    <source>
        <dbReference type="Pfam" id="PF10017"/>
    </source>
</evidence>
<gene>
    <name evidence="4" type="primary">egtD</name>
    <name evidence="4" type="ORF">IPH26_21860</name>
</gene>
<protein>
    <submittedName>
        <fullName evidence="4">L-histidine N(Alpha)-methyltransferase</fullName>
        <ecNumber evidence="4">2.1.1.44</ecNumber>
    </submittedName>
</protein>
<accession>A0A9D7EDB8</accession>
<proteinExistence type="predicted"/>
<dbReference type="Proteomes" id="UP000807785">
    <property type="component" value="Unassembled WGS sequence"/>
</dbReference>
<keyword evidence="1 4" id="KW-0489">Methyltransferase</keyword>
<dbReference type="InterPro" id="IPR017804">
    <property type="entry name" value="MeTrfase_EgtD-like"/>
</dbReference>
<dbReference type="NCBIfam" id="TIGR03438">
    <property type="entry name" value="egtD_ergothio"/>
    <property type="match status" value="1"/>
</dbReference>
<dbReference type="InterPro" id="IPR019257">
    <property type="entry name" value="MeTrfase_dom"/>
</dbReference>
<dbReference type="GO" id="GO:0052706">
    <property type="term" value="F:L-histidine N(alpha)-methyltransferase activity"/>
    <property type="evidence" value="ECO:0007669"/>
    <property type="project" value="UniProtKB-EC"/>
</dbReference>
<evidence type="ECO:0000256" key="1">
    <source>
        <dbReference type="ARBA" id="ARBA00022603"/>
    </source>
</evidence>
<dbReference type="EMBL" id="JADJEV010000005">
    <property type="protein sequence ID" value="MBK6975482.1"/>
    <property type="molecule type" value="Genomic_DNA"/>
</dbReference>
<dbReference type="PIRSF" id="PIRSF018005">
    <property type="entry name" value="UCP018005"/>
    <property type="match status" value="1"/>
</dbReference>
<evidence type="ECO:0000313" key="4">
    <source>
        <dbReference type="EMBL" id="MBK6975482.1"/>
    </source>
</evidence>
<feature type="domain" description="Histidine-specific methyltransferase SAM-dependent" evidence="3">
    <location>
        <begin position="20"/>
        <end position="317"/>
    </location>
</feature>
<dbReference type="InterPro" id="IPR029063">
    <property type="entry name" value="SAM-dependent_MTases_sf"/>
</dbReference>
<sequence>MAVRSPRLIQIGQEQPASVRAELLRGLAAQPASTSPKYLYDALGSRLFAAITELDEYYLTRTEAAIFARHGDEIALHRPRAATLVDLGAGNCEKAARLFVPFGVQRYVAVDISVDFLRHSLELLQRQHPAMELVGVGLDFSSRLELPTEIGDEPRLLFYPGSSIGNFTPDQAFDFLRQVQGECRGGGLLIGVDLVKPVEVLEPAYDDPLQVTAAFNRNLLLHINRLTGTDFALADWRHVAFYDTAHSRIEMHLEALRALTVRWPGGERRFAAGERIHTENSYKWRAEDFAALLANAGFSAIRRWTDERGWFAVFLAQA</sequence>
<dbReference type="PANTHER" id="PTHR43397:SF1">
    <property type="entry name" value="ERGOTHIONEINE BIOSYNTHESIS PROTEIN 1"/>
    <property type="match status" value="1"/>
</dbReference>
<name>A0A9D7EDB8_9PROT</name>
<dbReference type="GO" id="GO:0032259">
    <property type="term" value="P:methylation"/>
    <property type="evidence" value="ECO:0007669"/>
    <property type="project" value="UniProtKB-KW"/>
</dbReference>
<dbReference type="EC" id="2.1.1.44" evidence="4"/>
<dbReference type="InterPro" id="IPR035094">
    <property type="entry name" value="EgtD"/>
</dbReference>
<dbReference type="PANTHER" id="PTHR43397">
    <property type="entry name" value="ERGOTHIONEINE BIOSYNTHESIS PROTEIN 1"/>
    <property type="match status" value="1"/>
</dbReference>